<dbReference type="PANTHER" id="PTHR21661">
    <property type="entry name" value="EPOXIDE HYDROLASE 1-RELATED"/>
    <property type="match status" value="1"/>
</dbReference>
<dbReference type="PANTHER" id="PTHR21661:SF78">
    <property type="entry name" value="EPOXIDE HYDROLASE 1"/>
    <property type="match status" value="1"/>
</dbReference>
<evidence type="ECO:0000256" key="2">
    <source>
        <dbReference type="ARBA" id="ARBA00022801"/>
    </source>
</evidence>
<dbReference type="SUPFAM" id="SSF53474">
    <property type="entry name" value="alpha/beta-Hydrolases"/>
    <property type="match status" value="1"/>
</dbReference>
<dbReference type="GO" id="GO:0019369">
    <property type="term" value="P:arachidonate metabolic process"/>
    <property type="evidence" value="ECO:0007669"/>
    <property type="project" value="TreeGrafter"/>
</dbReference>
<dbReference type="GO" id="GO:0004301">
    <property type="term" value="F:epoxide hydrolase activity"/>
    <property type="evidence" value="ECO:0007669"/>
    <property type="project" value="TreeGrafter"/>
</dbReference>
<dbReference type="EMBL" id="GBXM01014174">
    <property type="protein sequence ID" value="JAH94403.1"/>
    <property type="molecule type" value="Transcribed_RNA"/>
</dbReference>
<reference evidence="3" key="1">
    <citation type="submission" date="2014-11" db="EMBL/GenBank/DDBJ databases">
        <authorList>
            <person name="Amaro Gonzalez C."/>
        </authorList>
    </citation>
    <scope>NUCLEOTIDE SEQUENCE</scope>
</reference>
<comment type="similarity">
    <text evidence="1">Belongs to the peptidase S33 family.</text>
</comment>
<keyword evidence="2" id="KW-0378">Hydrolase</keyword>
<evidence type="ECO:0008006" key="4">
    <source>
        <dbReference type="Google" id="ProtNLM"/>
    </source>
</evidence>
<dbReference type="AlphaFoldDB" id="A0A0E9WY87"/>
<proteinExistence type="inferred from homology"/>
<dbReference type="InterPro" id="IPR000639">
    <property type="entry name" value="Epox_hydrolase-like"/>
</dbReference>
<accession>A0A0E9WY87</accession>
<dbReference type="PRINTS" id="PR00412">
    <property type="entry name" value="EPOXHYDRLASE"/>
</dbReference>
<organism evidence="3">
    <name type="scientific">Anguilla anguilla</name>
    <name type="common">European freshwater eel</name>
    <name type="synonym">Muraena anguilla</name>
    <dbReference type="NCBI Taxonomy" id="7936"/>
    <lineage>
        <taxon>Eukaryota</taxon>
        <taxon>Metazoa</taxon>
        <taxon>Chordata</taxon>
        <taxon>Craniata</taxon>
        <taxon>Vertebrata</taxon>
        <taxon>Euteleostomi</taxon>
        <taxon>Actinopterygii</taxon>
        <taxon>Neopterygii</taxon>
        <taxon>Teleostei</taxon>
        <taxon>Anguilliformes</taxon>
        <taxon>Anguillidae</taxon>
        <taxon>Anguilla</taxon>
    </lineage>
</organism>
<dbReference type="InterPro" id="IPR029058">
    <property type="entry name" value="AB_hydrolase_fold"/>
</dbReference>
<evidence type="ECO:0000313" key="3">
    <source>
        <dbReference type="EMBL" id="JAH94403.1"/>
    </source>
</evidence>
<evidence type="ECO:0000256" key="1">
    <source>
        <dbReference type="ARBA" id="ARBA00010088"/>
    </source>
</evidence>
<dbReference type="Gene3D" id="3.40.50.1820">
    <property type="entry name" value="alpha/beta hydrolase"/>
    <property type="match status" value="1"/>
</dbReference>
<protein>
    <recommendedName>
        <fullName evidence="4">Epoxide hydrolase N-terminal domain-containing protein</fullName>
    </recommendedName>
</protein>
<reference evidence="3" key="2">
    <citation type="journal article" date="2015" name="Fish Shellfish Immunol.">
        <title>Early steps in the European eel (Anguilla anguilla)-Vibrio vulnificus interaction in the gills: Role of the RtxA13 toxin.</title>
        <authorList>
            <person name="Callol A."/>
            <person name="Pajuelo D."/>
            <person name="Ebbesson L."/>
            <person name="Teles M."/>
            <person name="MacKenzie S."/>
            <person name="Amaro C."/>
        </authorList>
    </citation>
    <scope>NUCLEOTIDE SEQUENCE</scope>
</reference>
<dbReference type="GO" id="GO:0097176">
    <property type="term" value="P:epoxide metabolic process"/>
    <property type="evidence" value="ECO:0007669"/>
    <property type="project" value="TreeGrafter"/>
</dbReference>
<sequence>MLYWTTGSIVSSMRFYKENLRENPNSRVDGRMAVYVPVGLAAFPCDLLHCPRPWARRKYKNIRSYSYMPRGGHFAAFEEPQLLADDFKQFVKKVENI</sequence>
<name>A0A0E9WY87_ANGAN</name>